<dbReference type="EMBL" id="SLZY01000004">
    <property type="protein sequence ID" value="TCS72604.1"/>
    <property type="molecule type" value="Genomic_DNA"/>
</dbReference>
<evidence type="ECO:0000313" key="5">
    <source>
        <dbReference type="EMBL" id="TCS72604.1"/>
    </source>
</evidence>
<evidence type="ECO:0000256" key="3">
    <source>
        <dbReference type="SAM" id="SignalP"/>
    </source>
</evidence>
<reference evidence="5 6" key="1">
    <citation type="submission" date="2019-03" db="EMBL/GenBank/DDBJ databases">
        <title>Genomic Encyclopedia of Type Strains, Phase IV (KMG-IV): sequencing the most valuable type-strain genomes for metagenomic binning, comparative biology and taxonomic classification.</title>
        <authorList>
            <person name="Goeker M."/>
        </authorList>
    </citation>
    <scope>NUCLEOTIDE SEQUENCE [LARGE SCALE GENOMIC DNA]</scope>
    <source>
        <strain evidence="5 6">DSM 103923</strain>
    </source>
</reference>
<evidence type="ECO:0000256" key="2">
    <source>
        <dbReference type="ARBA" id="ARBA00023136"/>
    </source>
</evidence>
<dbReference type="OrthoDB" id="8909257at2"/>
<evidence type="ECO:0000259" key="4">
    <source>
        <dbReference type="Pfam" id="PF05433"/>
    </source>
</evidence>
<organism evidence="5 6">
    <name type="scientific">Sulfuritortus calidifontis</name>
    <dbReference type="NCBI Taxonomy" id="1914471"/>
    <lineage>
        <taxon>Bacteria</taxon>
        <taxon>Pseudomonadati</taxon>
        <taxon>Pseudomonadota</taxon>
        <taxon>Betaproteobacteria</taxon>
        <taxon>Nitrosomonadales</taxon>
        <taxon>Thiobacillaceae</taxon>
        <taxon>Sulfuritortus</taxon>
    </lineage>
</organism>
<protein>
    <submittedName>
        <fullName evidence="5">Uncharacterized protein YcfJ</fullName>
    </submittedName>
</protein>
<dbReference type="GO" id="GO:0019867">
    <property type="term" value="C:outer membrane"/>
    <property type="evidence" value="ECO:0007669"/>
    <property type="project" value="InterPro"/>
</dbReference>
<gene>
    <name evidence="5" type="ORF">EDC61_10414</name>
</gene>
<dbReference type="PANTHER" id="PTHR35603:SF2">
    <property type="entry name" value="OUTER MEMBRANE LIPOPROTEIN"/>
    <property type="match status" value="1"/>
</dbReference>
<dbReference type="Proteomes" id="UP000295135">
    <property type="component" value="Unassembled WGS sequence"/>
</dbReference>
<evidence type="ECO:0000313" key="6">
    <source>
        <dbReference type="Proteomes" id="UP000295135"/>
    </source>
</evidence>
<dbReference type="InterPro" id="IPR008816">
    <property type="entry name" value="Gly_zipper_2TM_dom"/>
</dbReference>
<feature type="domain" description="Glycine zipper 2TM" evidence="4">
    <location>
        <begin position="67"/>
        <end position="107"/>
    </location>
</feature>
<comment type="subcellular location">
    <subcellularLocation>
        <location evidence="1">Membrane</location>
    </subcellularLocation>
</comment>
<dbReference type="AlphaFoldDB" id="A0A4R3JYR2"/>
<evidence type="ECO:0000256" key="1">
    <source>
        <dbReference type="ARBA" id="ARBA00004370"/>
    </source>
</evidence>
<feature type="chain" id="PRO_5020860811" evidence="3">
    <location>
        <begin position="25"/>
        <end position="172"/>
    </location>
</feature>
<name>A0A4R3JYR2_9PROT</name>
<dbReference type="InterPro" id="IPR051407">
    <property type="entry name" value="Bact_OM_lipoprot/Surf_antigen"/>
</dbReference>
<proteinExistence type="predicted"/>
<keyword evidence="2" id="KW-0472">Membrane</keyword>
<keyword evidence="6" id="KW-1185">Reference proteome</keyword>
<dbReference type="PANTHER" id="PTHR35603">
    <property type="match status" value="1"/>
</dbReference>
<sequence>MSIKQTTLGLAIAAGLIAATPALADKRHYDYAQVVASTPVYERINTPRQECWSERVGYETSRERSYAGAVIGGIAGGILGNQVGGGSGKTIATAVGAATGAIVGDNIDNSGPIRTSRRPVYEERCRSVDDWDRRLVGYDIIYRYHGREYSTFTSRDPGRRIRVSVQVEPEDD</sequence>
<comment type="caution">
    <text evidence="5">The sequence shown here is derived from an EMBL/GenBank/DDBJ whole genome shotgun (WGS) entry which is preliminary data.</text>
</comment>
<feature type="signal peptide" evidence="3">
    <location>
        <begin position="1"/>
        <end position="24"/>
    </location>
</feature>
<accession>A0A4R3JYR2</accession>
<keyword evidence="3" id="KW-0732">Signal</keyword>
<dbReference type="RefSeq" id="WP_126462886.1">
    <property type="nucleotide sequence ID" value="NZ_AP018721.1"/>
</dbReference>
<dbReference type="Pfam" id="PF05433">
    <property type="entry name" value="Rick_17kDa_Anti"/>
    <property type="match status" value="1"/>
</dbReference>
<dbReference type="NCBIfam" id="NF008437">
    <property type="entry name" value="PRK11280.1"/>
    <property type="match status" value="1"/>
</dbReference>